<dbReference type="EMBL" id="JAROCY010000027">
    <property type="protein sequence ID" value="MDF8335426.1"/>
    <property type="molecule type" value="Genomic_DNA"/>
</dbReference>
<comment type="caution">
    <text evidence="2">The sequence shown here is derived from an EMBL/GenBank/DDBJ whole genome shotgun (WGS) entry which is preliminary data.</text>
</comment>
<dbReference type="RefSeq" id="WP_277280388.1">
    <property type="nucleotide sequence ID" value="NZ_JAROCY010000027.1"/>
</dbReference>
<dbReference type="PANTHER" id="PTHR40590:SF1">
    <property type="entry name" value="CYTOPLASMIC PROTEIN"/>
    <property type="match status" value="1"/>
</dbReference>
<dbReference type="InterPro" id="IPR047111">
    <property type="entry name" value="YbaP-like"/>
</dbReference>
<proteinExistence type="predicted"/>
<accession>A0ABT6CND4</accession>
<evidence type="ECO:0000313" key="2">
    <source>
        <dbReference type="EMBL" id="MDF8335426.1"/>
    </source>
</evidence>
<feature type="chain" id="PRO_5045250495" evidence="1">
    <location>
        <begin position="24"/>
        <end position="291"/>
    </location>
</feature>
<keyword evidence="1" id="KW-0732">Signal</keyword>
<evidence type="ECO:0000256" key="1">
    <source>
        <dbReference type="SAM" id="SignalP"/>
    </source>
</evidence>
<dbReference type="Proteomes" id="UP001222770">
    <property type="component" value="Unassembled WGS sequence"/>
</dbReference>
<dbReference type="CDD" id="cd14789">
    <property type="entry name" value="Tiki"/>
    <property type="match status" value="1"/>
</dbReference>
<gene>
    <name evidence="2" type="ORF">POM99_19640</name>
</gene>
<evidence type="ECO:0000313" key="3">
    <source>
        <dbReference type="Proteomes" id="UP001222770"/>
    </source>
</evidence>
<protein>
    <submittedName>
        <fullName evidence="2">TraB/GumN family protein</fullName>
    </submittedName>
</protein>
<dbReference type="InterPro" id="IPR002816">
    <property type="entry name" value="TraB/PrgY/GumN_fam"/>
</dbReference>
<dbReference type="Pfam" id="PF01963">
    <property type="entry name" value="TraB_PrgY_gumN"/>
    <property type="match status" value="1"/>
</dbReference>
<name>A0ABT6CND4_9SPHN</name>
<dbReference type="PANTHER" id="PTHR40590">
    <property type="entry name" value="CYTOPLASMIC PROTEIN-RELATED"/>
    <property type="match status" value="1"/>
</dbReference>
<keyword evidence="3" id="KW-1185">Reference proteome</keyword>
<feature type="signal peptide" evidence="1">
    <location>
        <begin position="1"/>
        <end position="23"/>
    </location>
</feature>
<reference evidence="2 3" key="1">
    <citation type="submission" date="2023-03" db="EMBL/GenBank/DDBJ databases">
        <title>Novosphingobium cyanobacteriorum sp. nov., isolated from a eutrophic reservoir during the Microcystis bloom period.</title>
        <authorList>
            <person name="Kang M."/>
            <person name="Le V."/>
            <person name="Ko S.-R."/>
            <person name="Lee S.-A."/>
            <person name="Ahn C.-Y."/>
        </authorList>
    </citation>
    <scope>NUCLEOTIDE SEQUENCE [LARGE SCALE GENOMIC DNA]</scope>
    <source>
        <strain evidence="2 3">HBC54</strain>
    </source>
</reference>
<sequence>MIPAFRFLAAAWLALAPLQVALGQEVLHPALWKVQDEDTTIWLFGTVHMLPPGKDWLTGPIAQAVDGSAELVTEVLDPSGAQTQAALLERAMLPPRRTLRGLMRPGQRAAFEAFMKSHGLPLQAFDRYKPWYAAVVLSSLPLLQQGFSVRHGVETALEQRAADRPHGALESVDQQLSLLDGLPRGVQLRYLAEVISEYDTIPAEVEKMALAWGTGDAEGLARLINEDEGKDDPLLTDVLILRRNRAWADWVRQRLKQPGTVFVAVGAGHLAGSGSVQDVLAKSGIAAARVQ</sequence>
<organism evidence="2 3">
    <name type="scientific">Novosphingobium cyanobacteriorum</name>
    <dbReference type="NCBI Taxonomy" id="3024215"/>
    <lineage>
        <taxon>Bacteria</taxon>
        <taxon>Pseudomonadati</taxon>
        <taxon>Pseudomonadota</taxon>
        <taxon>Alphaproteobacteria</taxon>
        <taxon>Sphingomonadales</taxon>
        <taxon>Sphingomonadaceae</taxon>
        <taxon>Novosphingobium</taxon>
    </lineage>
</organism>